<reference evidence="2 3" key="1">
    <citation type="submission" date="2019-02" db="EMBL/GenBank/DDBJ databases">
        <title>Genomic Encyclopedia of Type Strains, Phase IV (KMG-IV): sequencing the most valuable type-strain genomes for metagenomic binning, comparative biology and taxonomic classification.</title>
        <authorList>
            <person name="Goeker M."/>
        </authorList>
    </citation>
    <scope>NUCLEOTIDE SEQUENCE [LARGE SCALE GENOMIC DNA]</scope>
    <source>
        <strain evidence="2 3">DSM 45622</strain>
    </source>
</reference>
<dbReference type="AlphaFoldDB" id="A0A4Q7NWX4"/>
<gene>
    <name evidence="2" type="ORF">EV189_0951</name>
</gene>
<name>A0A4Q7NWX4_9ACTN</name>
<dbReference type="Proteomes" id="UP000293638">
    <property type="component" value="Unassembled WGS sequence"/>
</dbReference>
<feature type="chain" id="PRO_5020730347" evidence="1">
    <location>
        <begin position="26"/>
        <end position="335"/>
    </location>
</feature>
<protein>
    <submittedName>
        <fullName evidence="2">Uncharacterized protein</fullName>
    </submittedName>
</protein>
<sequence>MVRTSSMAALLAVGAAGLLAPTASAAEAPSVAVAPAEALAALQAAAVASAGAAQGGWALHEEGQGDDGDFTEDLVVDPVHGRSHDTSTNDGELHAETIEVTGRGSYLSAASLGRRGAPALRLLGKPHAWVLLSGMHKADGLDPVQELAPDASLDSIGQGVDEQVTAARRVDGSDGTRMWTLTSVVTEEGTMTTTVVLDASGAVRAVVSSFPDGGSKTDTWSYGPQTVAVPARADVVRERDVQRADEALNLPTTVPQLAVVVARAANASAGTHHRKVRAADIAAGIVAAQKVQALDVLKVSLRRTSTGARLVGLNPFTGKRTVAVVRITRGRAVTG</sequence>
<evidence type="ECO:0000256" key="1">
    <source>
        <dbReference type="SAM" id="SignalP"/>
    </source>
</evidence>
<dbReference type="EMBL" id="SGXD01000001">
    <property type="protein sequence ID" value="RZS91704.1"/>
    <property type="molecule type" value="Genomic_DNA"/>
</dbReference>
<evidence type="ECO:0000313" key="2">
    <source>
        <dbReference type="EMBL" id="RZS91704.1"/>
    </source>
</evidence>
<accession>A0A4Q7NWX4</accession>
<comment type="caution">
    <text evidence="2">The sequence shown here is derived from an EMBL/GenBank/DDBJ whole genome shotgun (WGS) entry which is preliminary data.</text>
</comment>
<dbReference type="RefSeq" id="WP_130491737.1">
    <property type="nucleotide sequence ID" value="NZ_SGXD01000001.1"/>
</dbReference>
<keyword evidence="1" id="KW-0732">Signal</keyword>
<proteinExistence type="predicted"/>
<keyword evidence="3" id="KW-1185">Reference proteome</keyword>
<organism evidence="2 3">
    <name type="scientific">Motilibacter rhizosphaerae</name>
    <dbReference type="NCBI Taxonomy" id="598652"/>
    <lineage>
        <taxon>Bacteria</taxon>
        <taxon>Bacillati</taxon>
        <taxon>Actinomycetota</taxon>
        <taxon>Actinomycetes</taxon>
        <taxon>Motilibacterales</taxon>
        <taxon>Motilibacteraceae</taxon>
        <taxon>Motilibacter</taxon>
    </lineage>
</organism>
<evidence type="ECO:0000313" key="3">
    <source>
        <dbReference type="Proteomes" id="UP000293638"/>
    </source>
</evidence>
<feature type="signal peptide" evidence="1">
    <location>
        <begin position="1"/>
        <end position="25"/>
    </location>
</feature>